<dbReference type="InterPro" id="IPR016039">
    <property type="entry name" value="Thiolase-like"/>
</dbReference>
<name>A0A1F7ILC2_9BACT</name>
<comment type="caution">
    <text evidence="4">The sequence shown here is derived from an EMBL/GenBank/DDBJ whole genome shotgun (WGS) entry which is preliminary data.</text>
</comment>
<evidence type="ECO:0000313" key="5">
    <source>
        <dbReference type="Proteomes" id="UP000178040"/>
    </source>
</evidence>
<gene>
    <name evidence="4" type="ORF">A3B40_04855</name>
</gene>
<evidence type="ECO:0000313" key="4">
    <source>
        <dbReference type="EMBL" id="OGK44173.1"/>
    </source>
</evidence>
<accession>A0A1F7ILC2</accession>
<dbReference type="Gene3D" id="3.40.47.10">
    <property type="match status" value="2"/>
</dbReference>
<dbReference type="InterPro" id="IPR013747">
    <property type="entry name" value="ACP_syn_III_C"/>
</dbReference>
<proteinExistence type="predicted"/>
<reference evidence="4 5" key="1">
    <citation type="journal article" date="2016" name="Nat. Commun.">
        <title>Thousands of microbial genomes shed light on interconnected biogeochemical processes in an aquifer system.</title>
        <authorList>
            <person name="Anantharaman K."/>
            <person name="Brown C.T."/>
            <person name="Hug L.A."/>
            <person name="Sharon I."/>
            <person name="Castelle C.J."/>
            <person name="Probst A.J."/>
            <person name="Thomas B.C."/>
            <person name="Singh A."/>
            <person name="Wilkins M.J."/>
            <person name="Karaoz U."/>
            <person name="Brodie E.L."/>
            <person name="Williams K.H."/>
            <person name="Hubbard S.S."/>
            <person name="Banfield J.F."/>
        </authorList>
    </citation>
    <scope>NUCLEOTIDE SEQUENCE [LARGE SCALE GENOMIC DNA]</scope>
</reference>
<dbReference type="Pfam" id="PF08541">
    <property type="entry name" value="ACP_syn_III_C"/>
    <property type="match status" value="1"/>
</dbReference>
<dbReference type="GO" id="GO:0016746">
    <property type="term" value="F:acyltransferase activity"/>
    <property type="evidence" value="ECO:0007669"/>
    <property type="project" value="UniProtKB-KW"/>
</dbReference>
<evidence type="ECO:0000256" key="1">
    <source>
        <dbReference type="ARBA" id="ARBA00022679"/>
    </source>
</evidence>
<dbReference type="Proteomes" id="UP000178040">
    <property type="component" value="Unassembled WGS sequence"/>
</dbReference>
<organism evidence="4 5">
    <name type="scientific">Candidatus Roizmanbacteria bacterium RIFCSPLOWO2_01_FULL_37_16</name>
    <dbReference type="NCBI Taxonomy" id="1802058"/>
    <lineage>
        <taxon>Bacteria</taxon>
        <taxon>Candidatus Roizmaniibacteriota</taxon>
    </lineage>
</organism>
<dbReference type="PANTHER" id="PTHR34069">
    <property type="entry name" value="3-OXOACYL-[ACYL-CARRIER-PROTEIN] SYNTHASE 3"/>
    <property type="match status" value="1"/>
</dbReference>
<dbReference type="EMBL" id="MGAI01000034">
    <property type="protein sequence ID" value="OGK44173.1"/>
    <property type="molecule type" value="Genomic_DNA"/>
</dbReference>
<keyword evidence="1" id="KW-0808">Transferase</keyword>
<dbReference type="AlphaFoldDB" id="A0A1F7ILC2"/>
<evidence type="ECO:0000259" key="3">
    <source>
        <dbReference type="Pfam" id="PF08541"/>
    </source>
</evidence>
<dbReference type="SUPFAM" id="SSF53901">
    <property type="entry name" value="Thiolase-like"/>
    <property type="match status" value="1"/>
</dbReference>
<dbReference type="PANTHER" id="PTHR34069:SF3">
    <property type="entry name" value="ACYL-COA:ACYL-COA ALKYLTRANSFERASE"/>
    <property type="match status" value="1"/>
</dbReference>
<evidence type="ECO:0000256" key="2">
    <source>
        <dbReference type="ARBA" id="ARBA00023315"/>
    </source>
</evidence>
<sequence>MVNVGEILKFPIDEVKPIIVEAPRGNKISTEFRENRELAIYGASSYWGLRIPTLEILSKLNGLLQPLSPFVPQGFEAIYTYPEGLSEADAELWEVQAAVNTLRTLSERSGIGLDEIGLFAFACGTPIGDQYAERIAHEAGIPPECPRFEVSTACNSGARAHAKIYEMVEQHPELAKENVLLMAHEGMRRLIPSAYDTTKGDPFSLSNFGNATAAMIFRPENMRRIVSITEELEDGKGALAGTETYTIDKNPDTPLVQIFDDGMTERIRLPTPPPGMRVSLKPIHTTFALGMLGGKGGRNVIDLHDKTVSDPTSGFEPNPLVLIIAHQPSDGMLEKIRRVAGIDSGLMPFLGKYGIYGNSSGATSLLAFTKFIPEFKPGMHIAHLGLGAGFQLSATALEIGQVSS</sequence>
<keyword evidence="2" id="KW-0012">Acyltransferase</keyword>
<feature type="domain" description="Beta-ketoacyl-[acyl-carrier-protein] synthase III C-terminal" evidence="3">
    <location>
        <begin position="314"/>
        <end position="398"/>
    </location>
</feature>
<protein>
    <recommendedName>
        <fullName evidence="3">Beta-ketoacyl-[acyl-carrier-protein] synthase III C-terminal domain-containing protein</fullName>
    </recommendedName>
</protein>
<dbReference type="GO" id="GO:0044550">
    <property type="term" value="P:secondary metabolite biosynthetic process"/>
    <property type="evidence" value="ECO:0007669"/>
    <property type="project" value="TreeGrafter"/>
</dbReference>